<evidence type="ECO:0000313" key="20">
    <source>
        <dbReference type="Proteomes" id="UP000233256"/>
    </source>
</evidence>
<evidence type="ECO:0000256" key="11">
    <source>
        <dbReference type="ARBA" id="ARBA00022694"/>
    </source>
</evidence>
<dbReference type="InterPro" id="IPR029026">
    <property type="entry name" value="tRNA_m1G_MTases_N"/>
</dbReference>
<dbReference type="SUPFAM" id="SSF75217">
    <property type="entry name" value="alpha/beta knot"/>
    <property type="match status" value="1"/>
</dbReference>
<evidence type="ECO:0000259" key="18">
    <source>
        <dbReference type="Pfam" id="PF09936"/>
    </source>
</evidence>
<dbReference type="InterPro" id="IPR019230">
    <property type="entry name" value="RNA_MeTrfase_C_dom"/>
</dbReference>
<evidence type="ECO:0000256" key="6">
    <source>
        <dbReference type="ARBA" id="ARBA00014679"/>
    </source>
</evidence>
<comment type="function">
    <text evidence="1 15 16">Specifically methylates guanosine-37 in various tRNAs.</text>
</comment>
<protein>
    <recommendedName>
        <fullName evidence="6 15">tRNA (guanine-N(1)-)-methyltransferase</fullName>
        <ecNumber evidence="5 15">2.1.1.228</ecNumber>
    </recommendedName>
    <alternativeName>
        <fullName evidence="12 15">M1G-methyltransferase</fullName>
    </alternativeName>
    <alternativeName>
        <fullName evidence="13 15">tRNA [GM37] methyltransferase</fullName>
    </alternativeName>
</protein>
<dbReference type="Proteomes" id="UP000233256">
    <property type="component" value="Unassembled WGS sequence"/>
</dbReference>
<evidence type="ECO:0000313" key="19">
    <source>
        <dbReference type="EMBL" id="PKK91052.1"/>
    </source>
</evidence>
<evidence type="ECO:0000256" key="7">
    <source>
        <dbReference type="ARBA" id="ARBA00022490"/>
    </source>
</evidence>
<dbReference type="Pfam" id="PF01746">
    <property type="entry name" value="tRNA_m1G_MT"/>
    <property type="match status" value="1"/>
</dbReference>
<dbReference type="InterPro" id="IPR023148">
    <property type="entry name" value="tRNA_m1G_MeTrfase_C_sf"/>
</dbReference>
<dbReference type="EMBL" id="PGXC01000003">
    <property type="protein sequence ID" value="PKK91052.1"/>
    <property type="molecule type" value="Genomic_DNA"/>
</dbReference>
<organism evidence="19 20">
    <name type="scientific">Candidatus Wallbacteria bacterium HGW-Wallbacteria-1</name>
    <dbReference type="NCBI Taxonomy" id="2013854"/>
    <lineage>
        <taxon>Bacteria</taxon>
        <taxon>Candidatus Walliibacteriota</taxon>
    </lineage>
</organism>
<evidence type="ECO:0000256" key="16">
    <source>
        <dbReference type="RuleBase" id="RU003464"/>
    </source>
</evidence>
<accession>A0A2N1PS04</accession>
<dbReference type="NCBIfam" id="TIGR00088">
    <property type="entry name" value="trmD"/>
    <property type="match status" value="1"/>
</dbReference>
<dbReference type="PANTHER" id="PTHR46417:SF1">
    <property type="entry name" value="TRNA (GUANINE-N(1)-)-METHYLTRANSFERASE"/>
    <property type="match status" value="1"/>
</dbReference>
<proteinExistence type="inferred from homology"/>
<keyword evidence="8 15" id="KW-0489">Methyltransferase</keyword>
<feature type="domain" description="tRNA methyltransferase TRMD/TRM10-type" evidence="17">
    <location>
        <begin position="17"/>
        <end position="241"/>
    </location>
</feature>
<keyword evidence="10 15" id="KW-0949">S-adenosyl-L-methionine</keyword>
<evidence type="ECO:0000256" key="4">
    <source>
        <dbReference type="ARBA" id="ARBA00011738"/>
    </source>
</evidence>
<dbReference type="NCBIfam" id="NF000648">
    <property type="entry name" value="PRK00026.1"/>
    <property type="match status" value="1"/>
</dbReference>
<comment type="similarity">
    <text evidence="3 15 16">Belongs to the RNA methyltransferase TrmD family.</text>
</comment>
<comment type="caution">
    <text evidence="19">The sequence shown here is derived from an EMBL/GenBank/DDBJ whole genome shotgun (WGS) entry which is preliminary data.</text>
</comment>
<keyword evidence="7 15" id="KW-0963">Cytoplasm</keyword>
<dbReference type="GO" id="GO:0005829">
    <property type="term" value="C:cytosol"/>
    <property type="evidence" value="ECO:0007669"/>
    <property type="project" value="TreeGrafter"/>
</dbReference>
<dbReference type="InterPro" id="IPR002649">
    <property type="entry name" value="tRNA_m1G_MeTrfase_TrmD"/>
</dbReference>
<dbReference type="HAMAP" id="MF_00605">
    <property type="entry name" value="TrmD"/>
    <property type="match status" value="1"/>
</dbReference>
<dbReference type="InterPro" id="IPR029028">
    <property type="entry name" value="Alpha/beta_knot_MTases"/>
</dbReference>
<dbReference type="CDD" id="cd18085">
    <property type="entry name" value="TM1570-like"/>
    <property type="match status" value="1"/>
</dbReference>
<evidence type="ECO:0000256" key="10">
    <source>
        <dbReference type="ARBA" id="ARBA00022691"/>
    </source>
</evidence>
<dbReference type="PANTHER" id="PTHR46417">
    <property type="entry name" value="TRNA (GUANINE-N(1)-)-METHYLTRANSFERASE"/>
    <property type="match status" value="1"/>
</dbReference>
<dbReference type="FunFam" id="3.40.1280.10:FF:000001">
    <property type="entry name" value="tRNA (guanine-N(1)-)-methyltransferase"/>
    <property type="match status" value="1"/>
</dbReference>
<evidence type="ECO:0000259" key="17">
    <source>
        <dbReference type="Pfam" id="PF01746"/>
    </source>
</evidence>
<comment type="subunit">
    <text evidence="4 15 16">Homodimer.</text>
</comment>
<dbReference type="AlphaFoldDB" id="A0A2N1PS04"/>
<evidence type="ECO:0000256" key="13">
    <source>
        <dbReference type="ARBA" id="ARBA00033392"/>
    </source>
</evidence>
<evidence type="ECO:0000256" key="2">
    <source>
        <dbReference type="ARBA" id="ARBA00004496"/>
    </source>
</evidence>
<feature type="domain" description="tRNA (guanine-N(1)-)-methyltransferase C-terminal" evidence="18">
    <location>
        <begin position="278"/>
        <end position="457"/>
    </location>
</feature>
<dbReference type="Pfam" id="PF09936">
    <property type="entry name" value="Methyltrn_RNA_4"/>
    <property type="match status" value="1"/>
</dbReference>
<comment type="subcellular location">
    <subcellularLocation>
        <location evidence="2 15 16">Cytoplasm</location>
    </subcellularLocation>
</comment>
<keyword evidence="11 15" id="KW-0819">tRNA processing</keyword>
<name>A0A2N1PS04_9BACT</name>
<evidence type="ECO:0000256" key="12">
    <source>
        <dbReference type="ARBA" id="ARBA00029736"/>
    </source>
</evidence>
<reference evidence="19 20" key="1">
    <citation type="journal article" date="2017" name="ISME J.">
        <title>Potential for microbial H2 and metal transformations associated with novel bacteria and archaea in deep terrestrial subsurface sediments.</title>
        <authorList>
            <person name="Hernsdorf A.W."/>
            <person name="Amano Y."/>
            <person name="Miyakawa K."/>
            <person name="Ise K."/>
            <person name="Suzuki Y."/>
            <person name="Anantharaman K."/>
            <person name="Probst A."/>
            <person name="Burstein D."/>
            <person name="Thomas B.C."/>
            <person name="Banfield J.F."/>
        </authorList>
    </citation>
    <scope>NUCLEOTIDE SEQUENCE [LARGE SCALE GENOMIC DNA]</scope>
    <source>
        <strain evidence="19">HGW-Wallbacteria-1</strain>
    </source>
</reference>
<evidence type="ECO:0000256" key="1">
    <source>
        <dbReference type="ARBA" id="ARBA00002634"/>
    </source>
</evidence>
<keyword evidence="9 15" id="KW-0808">Transferase</keyword>
<evidence type="ECO:0000256" key="5">
    <source>
        <dbReference type="ARBA" id="ARBA00012807"/>
    </source>
</evidence>
<dbReference type="GO" id="GO:0052906">
    <property type="term" value="F:tRNA (guanine(37)-N1)-methyltransferase activity"/>
    <property type="evidence" value="ECO:0007669"/>
    <property type="project" value="UniProtKB-UniRule"/>
</dbReference>
<comment type="catalytic activity">
    <reaction evidence="14 15 16">
        <text>guanosine(37) in tRNA + S-adenosyl-L-methionine = N(1)-methylguanosine(37) in tRNA + S-adenosyl-L-homocysteine + H(+)</text>
        <dbReference type="Rhea" id="RHEA:36899"/>
        <dbReference type="Rhea" id="RHEA-COMP:10145"/>
        <dbReference type="Rhea" id="RHEA-COMP:10147"/>
        <dbReference type="ChEBI" id="CHEBI:15378"/>
        <dbReference type="ChEBI" id="CHEBI:57856"/>
        <dbReference type="ChEBI" id="CHEBI:59789"/>
        <dbReference type="ChEBI" id="CHEBI:73542"/>
        <dbReference type="ChEBI" id="CHEBI:74269"/>
        <dbReference type="EC" id="2.1.1.228"/>
    </reaction>
</comment>
<dbReference type="InterPro" id="IPR016009">
    <property type="entry name" value="tRNA_MeTrfase_TRMD/TRM10"/>
</dbReference>
<dbReference type="EC" id="2.1.1.228" evidence="5 15"/>
<evidence type="ECO:0000256" key="15">
    <source>
        <dbReference type="HAMAP-Rule" id="MF_00605"/>
    </source>
</evidence>
<evidence type="ECO:0000256" key="8">
    <source>
        <dbReference type="ARBA" id="ARBA00022603"/>
    </source>
</evidence>
<dbReference type="GO" id="GO:0002939">
    <property type="term" value="P:tRNA N1-guanine methylation"/>
    <property type="evidence" value="ECO:0007669"/>
    <property type="project" value="TreeGrafter"/>
</dbReference>
<feature type="binding site" evidence="15">
    <location>
        <begin position="149"/>
        <end position="154"/>
    </location>
    <ligand>
        <name>S-adenosyl-L-methionine</name>
        <dbReference type="ChEBI" id="CHEBI:59789"/>
    </ligand>
</feature>
<gene>
    <name evidence="15" type="primary">trmD</name>
    <name evidence="19" type="ORF">CVV64_04600</name>
</gene>
<evidence type="ECO:0000256" key="14">
    <source>
        <dbReference type="ARBA" id="ARBA00047783"/>
    </source>
</evidence>
<feature type="binding site" evidence="15">
    <location>
        <position position="129"/>
    </location>
    <ligand>
        <name>S-adenosyl-L-methionine</name>
        <dbReference type="ChEBI" id="CHEBI:59789"/>
    </ligand>
</feature>
<evidence type="ECO:0000256" key="9">
    <source>
        <dbReference type="ARBA" id="ARBA00022679"/>
    </source>
</evidence>
<dbReference type="Gene3D" id="1.10.1270.20">
    <property type="entry name" value="tRNA(m1g37)methyltransferase, domain 2"/>
    <property type="match status" value="1"/>
</dbReference>
<sequence length="459" mass="50577">MSEESLDCGSVVSMGPRIDVVTAFPDMFGPVFGESVMGRSVASGLLDIRVHDLRDYSSDRRRTLDDYSFGGGCGMVMMAEPIHACVEKLLLEVMAPTTRVILTSPQGRPFDQAMASEFASQDHLIILCGHYEGIDERVADLLVTDEVSIGDFVMTGGEIAAMAMVDAVSRHVPGVVGKEESVSGDSFYSEKVFDCPHFTRPADWRGFRVPEVLLGGHHKFIQDTRRRWALSKTARVRPDLVSWKEVSTVFAEKIRKKRGRGRGRPPGVRRGAKRCGFHLALVHYPVLNKLGDVVATALTNFDIHDISRSSRTFGASAYHLILPQASQRDMAAKLLGFWRDDASRISHINRKDALSLARVWPTLNTCIQEIEFCEGERPLIVVTSARPAGDRQVSYSDLREIMDSGGHPVLLVFGTGYGLAEEVMESADMVLPPILGAGDWNHLSVRAAVAIILDRLRGN</sequence>
<evidence type="ECO:0000256" key="3">
    <source>
        <dbReference type="ARBA" id="ARBA00007630"/>
    </source>
</evidence>
<dbReference type="Gene3D" id="3.40.1280.10">
    <property type="match status" value="2"/>
</dbReference>
<dbReference type="CDD" id="cd18080">
    <property type="entry name" value="TrmD-like"/>
    <property type="match status" value="1"/>
</dbReference>